<keyword evidence="3" id="KW-0489">Methyltransferase</keyword>
<organism evidence="3">
    <name type="scientific">Dissoconium aciculare CBS 342.82</name>
    <dbReference type="NCBI Taxonomy" id="1314786"/>
    <lineage>
        <taxon>Eukaryota</taxon>
        <taxon>Fungi</taxon>
        <taxon>Dikarya</taxon>
        <taxon>Ascomycota</taxon>
        <taxon>Pezizomycotina</taxon>
        <taxon>Dothideomycetes</taxon>
        <taxon>Dothideomycetidae</taxon>
        <taxon>Mycosphaerellales</taxon>
        <taxon>Dissoconiaceae</taxon>
        <taxon>Dissoconium</taxon>
    </lineage>
</organism>
<dbReference type="PROSITE" id="PS00092">
    <property type="entry name" value="N6_MTASE"/>
    <property type="match status" value="1"/>
</dbReference>
<dbReference type="Proteomes" id="UP000504637">
    <property type="component" value="Unplaced"/>
</dbReference>
<accession>A0A6J3MHI9</accession>
<reference evidence="3" key="3">
    <citation type="submission" date="2025-08" db="UniProtKB">
        <authorList>
            <consortium name="RefSeq"/>
        </authorList>
    </citation>
    <scope>IDENTIFICATION</scope>
    <source>
        <strain evidence="3">CBS 342.82</strain>
    </source>
</reference>
<dbReference type="SUPFAM" id="SSF53335">
    <property type="entry name" value="S-adenosyl-L-methionine-dependent methyltransferases"/>
    <property type="match status" value="1"/>
</dbReference>
<keyword evidence="3" id="KW-0808">Transferase</keyword>
<reference evidence="3" key="1">
    <citation type="submission" date="2020-01" db="EMBL/GenBank/DDBJ databases">
        <authorList>
            <consortium name="DOE Joint Genome Institute"/>
            <person name="Haridas S."/>
            <person name="Albert R."/>
            <person name="Binder M."/>
            <person name="Bloem J."/>
            <person name="Labutti K."/>
            <person name="Salamov A."/>
            <person name="Andreopoulos B."/>
            <person name="Baker S.E."/>
            <person name="Barry K."/>
            <person name="Bills G."/>
            <person name="Bluhm B.H."/>
            <person name="Cannon C."/>
            <person name="Castanera R."/>
            <person name="Culley D.E."/>
            <person name="Daum C."/>
            <person name="Ezra D."/>
            <person name="Gonzalez J.B."/>
            <person name="Henrissat B."/>
            <person name="Kuo A."/>
            <person name="Liang C."/>
            <person name="Lipzen A."/>
            <person name="Lutzoni F."/>
            <person name="Magnuson J."/>
            <person name="Mondo S."/>
            <person name="Nolan M."/>
            <person name="Ohm R."/>
            <person name="Pangilinan J."/>
            <person name="Park H.-J."/>
            <person name="Ramirez L."/>
            <person name="Alfaro M."/>
            <person name="Sun H."/>
            <person name="Tritt A."/>
            <person name="Yoshinaga Y."/>
            <person name="Zwiers L.-H."/>
            <person name="Turgeon B.G."/>
            <person name="Goodwin S.B."/>
            <person name="Spatafora J.W."/>
            <person name="Crous P.W."/>
            <person name="Grigoriev I.V."/>
        </authorList>
    </citation>
    <scope>NUCLEOTIDE SEQUENCE</scope>
    <source>
        <strain evidence="3">CBS 342.82</strain>
    </source>
</reference>
<dbReference type="CDD" id="cd02440">
    <property type="entry name" value="AdoMet_MTases"/>
    <property type="match status" value="1"/>
</dbReference>
<protein>
    <submittedName>
        <fullName evidence="3">S-adenosyl-L-methionine-dependent methyltransferase</fullName>
    </submittedName>
</protein>
<feature type="region of interest" description="Disordered" evidence="1">
    <location>
        <begin position="345"/>
        <end position="377"/>
    </location>
</feature>
<dbReference type="GO" id="GO:0003676">
    <property type="term" value="F:nucleic acid binding"/>
    <property type="evidence" value="ECO:0007669"/>
    <property type="project" value="InterPro"/>
</dbReference>
<dbReference type="AlphaFoldDB" id="A0A6J3MHI9"/>
<dbReference type="InterPro" id="IPR002052">
    <property type="entry name" value="DNA_methylase_N6_adenine_CS"/>
</dbReference>
<sequence length="377" mass="42223">MPRIRPAALWQARRIGPHCLHLLPQCRDLRSAQNELRWMTEHSIKISQQVGLKTHRHLLESYVSRRAQGEPLQYILESQFFGALEIRCRPGVLIPREETAASVTHLVKILSIEQDRSSALRVLDLCTGTGCIPLLFHHEFYAERPRTNTALEIVGIDVSGVALSIARENLIHRIADQSNVGDDSVARRRSLQRIGFVQADVLNTTANGATSDPPPILEALERLQLDDGRDDFDILIANPPYISPQEFQRTTSRSVRMFEPPLALVPSSLPTMSDVEIGDRFYPRLLELALQVGVKIVLFEVADMAQAQRVASLMTKQGIWDEIEIWRDEPGEGSLLDENARLGDTDVKVRGSGNGRSVFARRQRSPSTPGSVTVHEQ</sequence>
<dbReference type="GO" id="GO:0008168">
    <property type="term" value="F:methyltransferase activity"/>
    <property type="evidence" value="ECO:0007669"/>
    <property type="project" value="UniProtKB-KW"/>
</dbReference>
<dbReference type="RefSeq" id="XP_033464441.1">
    <property type="nucleotide sequence ID" value="XM_033603699.1"/>
</dbReference>
<dbReference type="GO" id="GO:0032259">
    <property type="term" value="P:methylation"/>
    <property type="evidence" value="ECO:0007669"/>
    <property type="project" value="UniProtKB-KW"/>
</dbReference>
<dbReference type="Gene3D" id="3.40.50.150">
    <property type="entry name" value="Vaccinia Virus protein VP39"/>
    <property type="match status" value="1"/>
</dbReference>
<dbReference type="InterPro" id="IPR029063">
    <property type="entry name" value="SAM-dependent_MTases_sf"/>
</dbReference>
<dbReference type="OrthoDB" id="269872at2759"/>
<evidence type="ECO:0000313" key="2">
    <source>
        <dbReference type="Proteomes" id="UP000504637"/>
    </source>
</evidence>
<keyword evidence="2" id="KW-1185">Reference proteome</keyword>
<proteinExistence type="predicted"/>
<dbReference type="InterPro" id="IPR050320">
    <property type="entry name" value="N5-glutamine_MTase"/>
</dbReference>
<dbReference type="PANTHER" id="PTHR18895">
    <property type="entry name" value="HEMK METHYLTRANSFERASE"/>
    <property type="match status" value="1"/>
</dbReference>
<dbReference type="GeneID" id="54361499"/>
<evidence type="ECO:0000256" key="1">
    <source>
        <dbReference type="SAM" id="MobiDB-lite"/>
    </source>
</evidence>
<name>A0A6J3MHI9_9PEZI</name>
<gene>
    <name evidence="3" type="ORF">K489DRAFT_375499</name>
</gene>
<reference evidence="3" key="2">
    <citation type="submission" date="2020-04" db="EMBL/GenBank/DDBJ databases">
        <authorList>
            <consortium name="NCBI Genome Project"/>
        </authorList>
    </citation>
    <scope>NUCLEOTIDE SEQUENCE</scope>
    <source>
        <strain evidence="3">CBS 342.82</strain>
    </source>
</reference>
<evidence type="ECO:0000313" key="3">
    <source>
        <dbReference type="RefSeq" id="XP_033464441.1"/>
    </source>
</evidence>
<dbReference type="PANTHER" id="PTHR18895:SF74">
    <property type="entry name" value="MTRF1L RELEASE FACTOR GLUTAMINE METHYLTRANSFERASE"/>
    <property type="match status" value="1"/>
</dbReference>
<dbReference type="GO" id="GO:0005739">
    <property type="term" value="C:mitochondrion"/>
    <property type="evidence" value="ECO:0007669"/>
    <property type="project" value="TreeGrafter"/>
</dbReference>